<dbReference type="Gramene" id="novel_model_6707_5bd9a17a">
    <property type="protein sequence ID" value="cds.novel_model_6707_5bd9a17a"/>
    <property type="gene ID" value="novel_gene_3540_5bd9a17a"/>
</dbReference>
<protein>
    <submittedName>
        <fullName evidence="1">Uncharacterized protein</fullName>
    </submittedName>
</protein>
<evidence type="ECO:0000313" key="1">
    <source>
        <dbReference type="EnsemblPlants" id="cds.novel_model_6707_5bd9a17a"/>
    </source>
</evidence>
<dbReference type="EnsemblPlants" id="novel_model_6707_5bd9a17a">
    <property type="protein sequence ID" value="cds.novel_model_6707_5bd9a17a"/>
    <property type="gene ID" value="novel_gene_3540_5bd9a17a"/>
</dbReference>
<sequence length="86" mass="9709">MKPIEYLTFLPSSLSSLFSSFSFLNTLRIFSFLPFPFSHYLPFYPPKLFVKLPNSPSLSYAFHPCPQPLNTLPSPATIPGLGKLRT</sequence>
<reference evidence="1" key="1">
    <citation type="submission" date="2021-03" db="UniProtKB">
        <authorList>
            <consortium name="EnsemblPlants"/>
        </authorList>
    </citation>
    <scope>IDENTIFICATION</scope>
</reference>
<name>A0A803R9I2_CANSA</name>
<dbReference type="EMBL" id="UZAU01000789">
    <property type="status" value="NOT_ANNOTATED_CDS"/>
    <property type="molecule type" value="Genomic_DNA"/>
</dbReference>
<accession>A0A803R9I2</accession>
<evidence type="ECO:0000313" key="2">
    <source>
        <dbReference type="Proteomes" id="UP000596661"/>
    </source>
</evidence>
<organism evidence="1 2">
    <name type="scientific">Cannabis sativa</name>
    <name type="common">Hemp</name>
    <name type="synonym">Marijuana</name>
    <dbReference type="NCBI Taxonomy" id="3483"/>
    <lineage>
        <taxon>Eukaryota</taxon>
        <taxon>Viridiplantae</taxon>
        <taxon>Streptophyta</taxon>
        <taxon>Embryophyta</taxon>
        <taxon>Tracheophyta</taxon>
        <taxon>Spermatophyta</taxon>
        <taxon>Magnoliopsida</taxon>
        <taxon>eudicotyledons</taxon>
        <taxon>Gunneridae</taxon>
        <taxon>Pentapetalae</taxon>
        <taxon>rosids</taxon>
        <taxon>fabids</taxon>
        <taxon>Rosales</taxon>
        <taxon>Cannabaceae</taxon>
        <taxon>Cannabis</taxon>
    </lineage>
</organism>
<gene>
    <name evidence="1" type="primary">LOC115698583</name>
</gene>
<keyword evidence="2" id="KW-1185">Reference proteome</keyword>
<proteinExistence type="predicted"/>
<dbReference type="AlphaFoldDB" id="A0A803R9I2"/>
<dbReference type="Proteomes" id="UP000596661">
    <property type="component" value="Unassembled WGS sequence"/>
</dbReference>